<dbReference type="EMBL" id="MN738985">
    <property type="protein sequence ID" value="QHT34087.1"/>
    <property type="molecule type" value="Genomic_DNA"/>
</dbReference>
<sequence>MSSLRTKSLLNYLIKQKKYKNDSMKFDLVCTQIYSLHLNRDDDELINESLRDNNPDNSVFDKGYKRNFIDNKFYKNYKDKK</sequence>
<evidence type="ECO:0000313" key="1">
    <source>
        <dbReference type="EMBL" id="QHT34087.1"/>
    </source>
</evidence>
<proteinExistence type="predicted"/>
<name>A0A6C0EY88_9ZZZZ</name>
<reference evidence="1" key="1">
    <citation type="journal article" date="2020" name="Nature">
        <title>Giant virus diversity and host interactions through global metagenomics.</title>
        <authorList>
            <person name="Schulz F."/>
            <person name="Roux S."/>
            <person name="Paez-Espino D."/>
            <person name="Jungbluth S."/>
            <person name="Walsh D.A."/>
            <person name="Denef V.J."/>
            <person name="McMahon K.D."/>
            <person name="Konstantinidis K.T."/>
            <person name="Eloe-Fadrosh E.A."/>
            <person name="Kyrpides N.C."/>
            <person name="Woyke T."/>
        </authorList>
    </citation>
    <scope>NUCLEOTIDE SEQUENCE</scope>
    <source>
        <strain evidence="1">GVMAG-M-3300009161-52</strain>
    </source>
</reference>
<organism evidence="1">
    <name type="scientific">viral metagenome</name>
    <dbReference type="NCBI Taxonomy" id="1070528"/>
    <lineage>
        <taxon>unclassified sequences</taxon>
        <taxon>metagenomes</taxon>
        <taxon>organismal metagenomes</taxon>
    </lineage>
</organism>
<dbReference type="AlphaFoldDB" id="A0A6C0EY88"/>
<accession>A0A6C0EY88</accession>
<protein>
    <submittedName>
        <fullName evidence="1">Uncharacterized protein</fullName>
    </submittedName>
</protein>